<dbReference type="InterPro" id="IPR011146">
    <property type="entry name" value="HIT-like"/>
</dbReference>
<comment type="subunit">
    <text evidence="7">Forms dimers to octamers and even larger oligomer. Interacts with CALM1.</text>
</comment>
<feature type="domain" description="HIT" evidence="10">
    <location>
        <begin position="35"/>
        <end position="146"/>
    </location>
</feature>
<dbReference type="GO" id="GO:0000166">
    <property type="term" value="F:nucleotide binding"/>
    <property type="evidence" value="ECO:0007669"/>
    <property type="project" value="UniProtKB-KW"/>
</dbReference>
<evidence type="ECO:0000256" key="9">
    <source>
        <dbReference type="SAM" id="MobiDB-lite"/>
    </source>
</evidence>
<evidence type="ECO:0000313" key="11">
    <source>
        <dbReference type="Ensembl" id="ENSMODP00000022047.2"/>
    </source>
</evidence>
<reference evidence="11" key="3">
    <citation type="submission" date="2025-09" db="UniProtKB">
        <authorList>
            <consortium name="Ensembl"/>
        </authorList>
    </citation>
    <scope>IDENTIFICATION</scope>
</reference>
<comment type="similarity">
    <text evidence="4">Belongs to the HINT family.</text>
</comment>
<accession>F7GFP0</accession>
<organism evidence="11 12">
    <name type="scientific">Monodelphis domestica</name>
    <name type="common">Gray short-tailed opossum</name>
    <dbReference type="NCBI Taxonomy" id="13616"/>
    <lineage>
        <taxon>Eukaryota</taxon>
        <taxon>Metazoa</taxon>
        <taxon>Chordata</taxon>
        <taxon>Craniata</taxon>
        <taxon>Vertebrata</taxon>
        <taxon>Euteleostomi</taxon>
        <taxon>Mammalia</taxon>
        <taxon>Metatheria</taxon>
        <taxon>Didelphimorphia</taxon>
        <taxon>Didelphidae</taxon>
        <taxon>Monodelphis</taxon>
    </lineage>
</organism>
<dbReference type="GO" id="GO:0016787">
    <property type="term" value="F:hydrolase activity"/>
    <property type="evidence" value="ECO:0007669"/>
    <property type="project" value="UniProtKB-KW"/>
</dbReference>
<dbReference type="PROSITE" id="PS51084">
    <property type="entry name" value="HIT_2"/>
    <property type="match status" value="1"/>
</dbReference>
<name>F7GFP0_MONDO</name>
<dbReference type="OMA" id="PSFWFKK"/>
<sequence length="178" mass="19841">MAGEQSSPASGSTPSPTAEGAVAGPSGEGYDPKCVFCRIARQEEPGTQLLPCESEDLVCFPDIRPGAPHHYLVVPKRHIGNCKILKKEDTSLVEKMITVGKTVLQQKNITNLSDVRMGFHWPPFCSIGHLHLHVLAPASQMGFLSRLIYRRNSYWFITVSIKMSRNKWDIFKCAIELF</sequence>
<dbReference type="FunCoup" id="F7GFP0">
    <property type="interactions" value="1834"/>
</dbReference>
<feature type="region of interest" description="Disordered" evidence="9">
    <location>
        <begin position="1"/>
        <end position="26"/>
    </location>
</feature>
<dbReference type="InParanoid" id="F7GFP0"/>
<evidence type="ECO:0000256" key="8">
    <source>
        <dbReference type="PROSITE-ProRule" id="PRU00464"/>
    </source>
</evidence>
<dbReference type="Ensembl" id="ENSMODT00000022434.2">
    <property type="protein sequence ID" value="ENSMODP00000022047.2"/>
    <property type="gene ID" value="ENSMODG00000017682.3"/>
</dbReference>
<dbReference type="eggNOG" id="KOG4359">
    <property type="taxonomic scope" value="Eukaryota"/>
</dbReference>
<dbReference type="PANTHER" id="PTHR12486">
    <property type="entry name" value="APRATAXIN-RELATED"/>
    <property type="match status" value="1"/>
</dbReference>
<evidence type="ECO:0000256" key="4">
    <source>
        <dbReference type="ARBA" id="ARBA00025764"/>
    </source>
</evidence>
<protein>
    <recommendedName>
        <fullName evidence="5">Adenosine 5'-monophosphoramidase HINT3</fullName>
    </recommendedName>
    <alternativeName>
        <fullName evidence="6">Histidine triad nucleotide-binding protein 3</fullName>
    </alternativeName>
</protein>
<dbReference type="InterPro" id="IPR036265">
    <property type="entry name" value="HIT-like_sf"/>
</dbReference>
<dbReference type="GeneTree" id="ENSGT00510000047616"/>
<dbReference type="Proteomes" id="UP000002280">
    <property type="component" value="Chromosome 2"/>
</dbReference>
<evidence type="ECO:0000259" key="10">
    <source>
        <dbReference type="PROSITE" id="PS51084"/>
    </source>
</evidence>
<keyword evidence="2" id="KW-0378">Hydrolase</keyword>
<reference evidence="11 12" key="1">
    <citation type="journal article" date="2007" name="Nature">
        <title>Genome of the marsupial Monodelphis domestica reveals innovation in non-coding sequences.</title>
        <authorList>
            <person name="Mikkelsen T.S."/>
            <person name="Wakefield M.J."/>
            <person name="Aken B."/>
            <person name="Amemiya C.T."/>
            <person name="Chang J.L."/>
            <person name="Duke S."/>
            <person name="Garber M."/>
            <person name="Gentles A.J."/>
            <person name="Goodstadt L."/>
            <person name="Heger A."/>
            <person name="Jurka J."/>
            <person name="Kamal M."/>
            <person name="Mauceli E."/>
            <person name="Searle S.M."/>
            <person name="Sharpe T."/>
            <person name="Baker M.L."/>
            <person name="Batzer M.A."/>
            <person name="Benos P.V."/>
            <person name="Belov K."/>
            <person name="Clamp M."/>
            <person name="Cook A."/>
            <person name="Cuff J."/>
            <person name="Das R."/>
            <person name="Davidow L."/>
            <person name="Deakin J.E."/>
            <person name="Fazzari M.J."/>
            <person name="Glass J.L."/>
            <person name="Grabherr M."/>
            <person name="Greally J.M."/>
            <person name="Gu W."/>
            <person name="Hore T.A."/>
            <person name="Huttley G.A."/>
            <person name="Kleber M."/>
            <person name="Jirtle R.L."/>
            <person name="Koina E."/>
            <person name="Lee J.T."/>
            <person name="Mahony S."/>
            <person name="Marra M.A."/>
            <person name="Miller R.D."/>
            <person name="Nicholls R.D."/>
            <person name="Oda M."/>
            <person name="Papenfuss A.T."/>
            <person name="Parra Z.E."/>
            <person name="Pollock D.D."/>
            <person name="Ray D.A."/>
            <person name="Schein J.E."/>
            <person name="Speed T.P."/>
            <person name="Thompson K."/>
            <person name="VandeBerg J.L."/>
            <person name="Wade C.M."/>
            <person name="Walker J.A."/>
            <person name="Waters P.D."/>
            <person name="Webber C."/>
            <person name="Weidman J.R."/>
            <person name="Xie X."/>
            <person name="Zody M.C."/>
            <person name="Baldwin J."/>
            <person name="Abdouelleil A."/>
            <person name="Abdulkadir J."/>
            <person name="Abebe A."/>
            <person name="Abera B."/>
            <person name="Abreu J."/>
            <person name="Acer S.C."/>
            <person name="Aftuck L."/>
            <person name="Alexander A."/>
            <person name="An P."/>
            <person name="Anderson E."/>
            <person name="Anderson S."/>
            <person name="Arachi H."/>
            <person name="Azer M."/>
            <person name="Bachantsang P."/>
            <person name="Barry A."/>
            <person name="Bayul T."/>
            <person name="Berlin A."/>
            <person name="Bessette D."/>
            <person name="Bloom T."/>
            <person name="Bloom T."/>
            <person name="Boguslavskiy L."/>
            <person name="Bonnet C."/>
            <person name="Boukhgalter B."/>
            <person name="Bourzgui I."/>
            <person name="Brown A."/>
            <person name="Cahill P."/>
            <person name="Channer S."/>
            <person name="Cheshatsang Y."/>
            <person name="Chuda L."/>
            <person name="Citroen M."/>
            <person name="Collymore A."/>
            <person name="Cooke P."/>
            <person name="Costello M."/>
            <person name="D'Aco K."/>
            <person name="Daza R."/>
            <person name="De Haan G."/>
            <person name="DeGray S."/>
            <person name="DeMaso C."/>
            <person name="Dhargay N."/>
            <person name="Dooley K."/>
            <person name="Dooley E."/>
            <person name="Doricent M."/>
            <person name="Dorje P."/>
            <person name="Dorjee K."/>
            <person name="Dupes A."/>
            <person name="Elong R."/>
            <person name="Falk J."/>
            <person name="Farina A."/>
            <person name="Faro S."/>
            <person name="Ferguson D."/>
            <person name="Fisher S."/>
            <person name="Foley C.D."/>
            <person name="Franke A."/>
            <person name="Friedrich D."/>
            <person name="Gadbois L."/>
            <person name="Gearin G."/>
            <person name="Gearin C.R."/>
            <person name="Giannoukos G."/>
            <person name="Goode T."/>
            <person name="Graham J."/>
            <person name="Grandbois E."/>
            <person name="Grewal S."/>
            <person name="Gyaltsen K."/>
            <person name="Hafez N."/>
            <person name="Hagos B."/>
            <person name="Hall J."/>
            <person name="Henson C."/>
            <person name="Hollinger A."/>
            <person name="Honan T."/>
            <person name="Huard M.D."/>
            <person name="Hughes L."/>
            <person name="Hurhula B."/>
            <person name="Husby M.E."/>
            <person name="Kamat A."/>
            <person name="Kanga B."/>
            <person name="Kashin S."/>
            <person name="Khazanovich D."/>
            <person name="Kisner P."/>
            <person name="Lance K."/>
            <person name="Lara M."/>
            <person name="Lee W."/>
            <person name="Lennon N."/>
            <person name="Letendre F."/>
            <person name="LeVine R."/>
            <person name="Lipovsky A."/>
            <person name="Liu X."/>
            <person name="Liu J."/>
            <person name="Liu S."/>
            <person name="Lokyitsang T."/>
            <person name="Lokyitsang Y."/>
            <person name="Lubonja R."/>
            <person name="Lui A."/>
            <person name="MacDonald P."/>
            <person name="Magnisalis V."/>
            <person name="Maru K."/>
            <person name="Matthews C."/>
            <person name="McCusker W."/>
            <person name="McDonough S."/>
            <person name="Mehta T."/>
            <person name="Meldrim J."/>
            <person name="Meneus L."/>
            <person name="Mihai O."/>
            <person name="Mihalev A."/>
            <person name="Mihova T."/>
            <person name="Mittelman R."/>
            <person name="Mlenga V."/>
            <person name="Montmayeur A."/>
            <person name="Mulrain L."/>
            <person name="Navidi A."/>
            <person name="Naylor J."/>
            <person name="Negash T."/>
            <person name="Nguyen T."/>
            <person name="Nguyen N."/>
            <person name="Nicol R."/>
            <person name="Norbu C."/>
            <person name="Norbu N."/>
            <person name="Novod N."/>
            <person name="O'Neill B."/>
            <person name="Osman S."/>
            <person name="Markiewicz E."/>
            <person name="Oyono O.L."/>
            <person name="Patti C."/>
            <person name="Phunkhang P."/>
            <person name="Pierre F."/>
            <person name="Priest M."/>
            <person name="Raghuraman S."/>
            <person name="Rege F."/>
            <person name="Reyes R."/>
            <person name="Rise C."/>
            <person name="Rogov P."/>
            <person name="Ross K."/>
            <person name="Ryan E."/>
            <person name="Settipalli S."/>
            <person name="Shea T."/>
            <person name="Sherpa N."/>
            <person name="Shi L."/>
            <person name="Shih D."/>
            <person name="Sparrow T."/>
            <person name="Spaulding J."/>
            <person name="Stalker J."/>
            <person name="Stange-Thomann N."/>
            <person name="Stavropoulos S."/>
            <person name="Stone C."/>
            <person name="Strader C."/>
            <person name="Tesfaye S."/>
            <person name="Thomson T."/>
            <person name="Thoulutsang Y."/>
            <person name="Thoulutsang D."/>
            <person name="Topham K."/>
            <person name="Topping I."/>
            <person name="Tsamla T."/>
            <person name="Vassiliev H."/>
            <person name="Vo A."/>
            <person name="Wangchuk T."/>
            <person name="Wangdi T."/>
            <person name="Weiand M."/>
            <person name="Wilkinson J."/>
            <person name="Wilson A."/>
            <person name="Yadav S."/>
            <person name="Young G."/>
            <person name="Yu Q."/>
            <person name="Zembek L."/>
            <person name="Zhong D."/>
            <person name="Zimmer A."/>
            <person name="Zwirko Z."/>
            <person name="Jaffe D.B."/>
            <person name="Alvarez P."/>
            <person name="Brockman W."/>
            <person name="Butler J."/>
            <person name="Chin C."/>
            <person name="Gnerre S."/>
            <person name="MacCallum I."/>
            <person name="Graves J.A."/>
            <person name="Ponting C.P."/>
            <person name="Breen M."/>
            <person name="Samollow P.B."/>
            <person name="Lander E.S."/>
            <person name="Lindblad-Toh K."/>
        </authorList>
    </citation>
    <scope>NUCLEOTIDE SEQUENCE [LARGE SCALE GENOMIC DNA]</scope>
</reference>
<evidence type="ECO:0000256" key="6">
    <source>
        <dbReference type="ARBA" id="ARBA00042361"/>
    </source>
</evidence>
<evidence type="ECO:0000256" key="7">
    <source>
        <dbReference type="ARBA" id="ARBA00046489"/>
    </source>
</evidence>
<evidence type="ECO:0000256" key="1">
    <source>
        <dbReference type="ARBA" id="ARBA00022741"/>
    </source>
</evidence>
<dbReference type="AlphaFoldDB" id="F7GFP0"/>
<dbReference type="Pfam" id="PF11969">
    <property type="entry name" value="DcpS_C"/>
    <property type="match status" value="1"/>
</dbReference>
<dbReference type="PANTHER" id="PTHR12486:SF5">
    <property type="entry name" value="ADENOSINE 5'-MONOPHOSPHORAMIDASE HINT3"/>
    <property type="match status" value="1"/>
</dbReference>
<keyword evidence="12" id="KW-1185">Reference proteome</keyword>
<dbReference type="STRING" id="13616.ENSMODP00000022047"/>
<feature type="compositionally biased region" description="Low complexity" evidence="9">
    <location>
        <begin position="1"/>
        <end position="18"/>
    </location>
</feature>
<dbReference type="HOGENOM" id="CLU_056776_4_2_1"/>
<comment type="catalytic activity">
    <reaction evidence="3">
        <text>adenosine 5'-phosphoramidate + H2O = NH4(+) + AMP</text>
        <dbReference type="Rhea" id="RHEA:67916"/>
        <dbReference type="ChEBI" id="CHEBI:15377"/>
        <dbReference type="ChEBI" id="CHEBI:28938"/>
        <dbReference type="ChEBI" id="CHEBI:57890"/>
        <dbReference type="ChEBI" id="CHEBI:456215"/>
    </reaction>
</comment>
<proteinExistence type="inferred from homology"/>
<reference evidence="11" key="2">
    <citation type="submission" date="2025-08" db="UniProtKB">
        <authorList>
            <consortium name="Ensembl"/>
        </authorList>
    </citation>
    <scope>IDENTIFICATION</scope>
</reference>
<dbReference type="SUPFAM" id="SSF54197">
    <property type="entry name" value="HIT-like"/>
    <property type="match status" value="1"/>
</dbReference>
<dbReference type="Gene3D" id="3.30.428.10">
    <property type="entry name" value="HIT-like"/>
    <property type="match status" value="1"/>
</dbReference>
<evidence type="ECO:0000256" key="3">
    <source>
        <dbReference type="ARBA" id="ARBA00024472"/>
    </source>
</evidence>
<evidence type="ECO:0000256" key="2">
    <source>
        <dbReference type="ARBA" id="ARBA00022801"/>
    </source>
</evidence>
<dbReference type="Bgee" id="ENSMODG00000017682">
    <property type="expression patterns" value="Expressed in testis and 17 other cell types or tissues"/>
</dbReference>
<feature type="short sequence motif" description="Histidine triad motif" evidence="8">
    <location>
        <begin position="129"/>
        <end position="133"/>
    </location>
</feature>
<evidence type="ECO:0000313" key="12">
    <source>
        <dbReference type="Proteomes" id="UP000002280"/>
    </source>
</evidence>
<keyword evidence="1" id="KW-0547">Nucleotide-binding</keyword>
<evidence type="ECO:0000256" key="5">
    <source>
        <dbReference type="ARBA" id="ARBA00039802"/>
    </source>
</evidence>